<organism evidence="2 3">
    <name type="scientific">Bacillus safensis</name>
    <dbReference type="NCBI Taxonomy" id="561879"/>
    <lineage>
        <taxon>Bacteria</taxon>
        <taxon>Bacillati</taxon>
        <taxon>Bacillota</taxon>
        <taxon>Bacilli</taxon>
        <taxon>Bacillales</taxon>
        <taxon>Bacillaceae</taxon>
        <taxon>Bacillus</taxon>
    </lineage>
</organism>
<dbReference type="Proteomes" id="UP000464658">
    <property type="component" value="Chromosome"/>
</dbReference>
<protein>
    <submittedName>
        <fullName evidence="2">Uncharacterized protein</fullName>
    </submittedName>
</protein>
<feature type="compositionally biased region" description="Basic and acidic residues" evidence="1">
    <location>
        <begin position="18"/>
        <end position="28"/>
    </location>
</feature>
<name>A0A5S9MF52_BACIA</name>
<sequence>MGGKKRQSELETAASEEEPAKPKEEDFQWDDAADHIYHSDPKVVTPYQKKKKLL</sequence>
<proteinExistence type="predicted"/>
<evidence type="ECO:0000256" key="1">
    <source>
        <dbReference type="SAM" id="MobiDB-lite"/>
    </source>
</evidence>
<evidence type="ECO:0000313" key="3">
    <source>
        <dbReference type="Proteomes" id="UP000464658"/>
    </source>
</evidence>
<feature type="region of interest" description="Disordered" evidence="1">
    <location>
        <begin position="1"/>
        <end position="28"/>
    </location>
</feature>
<dbReference type="AlphaFoldDB" id="A0A5S9MF52"/>
<evidence type="ECO:0000313" key="2">
    <source>
        <dbReference type="EMBL" id="BBP91242.1"/>
    </source>
</evidence>
<dbReference type="EMBL" id="AP021906">
    <property type="protein sequence ID" value="BBP91242.1"/>
    <property type="molecule type" value="Genomic_DNA"/>
</dbReference>
<gene>
    <name evidence="2" type="ORF">BsIDN1_48600</name>
</gene>
<reference evidence="2 3" key="1">
    <citation type="submission" date="2019-12" db="EMBL/GenBank/DDBJ databases">
        <title>Full genome sequence of a Bacillus safensis strain isolated from commercially available natto in Indonesia.</title>
        <authorList>
            <person name="Yoshida M."/>
            <person name="Uomi M."/>
            <person name="Waturangi D."/>
            <person name="Ekaputri J.J."/>
            <person name="Setiamarga D.H.E."/>
        </authorList>
    </citation>
    <scope>NUCLEOTIDE SEQUENCE [LARGE SCALE GENOMIC DNA]</scope>
    <source>
        <strain evidence="2 3">IDN1</strain>
    </source>
</reference>
<accession>A0A5S9MF52</accession>